<protein>
    <submittedName>
        <fullName evidence="2">DUF4199 domain-containing protein</fullName>
    </submittedName>
</protein>
<feature type="transmembrane region" description="Helical" evidence="1">
    <location>
        <begin position="15"/>
        <end position="32"/>
    </location>
</feature>
<feature type="transmembrane region" description="Helical" evidence="1">
    <location>
        <begin position="79"/>
        <end position="99"/>
    </location>
</feature>
<feature type="transmembrane region" description="Helical" evidence="1">
    <location>
        <begin position="142"/>
        <end position="166"/>
    </location>
</feature>
<dbReference type="Pfam" id="PF13858">
    <property type="entry name" value="DUF4199"/>
    <property type="match status" value="1"/>
</dbReference>
<evidence type="ECO:0000313" key="3">
    <source>
        <dbReference type="EMBL" id="MCA6076491.1"/>
    </source>
</evidence>
<comment type="caution">
    <text evidence="2">The sequence shown here is derived from an EMBL/GenBank/DDBJ whole genome shotgun (WGS) entry which is preliminary data.</text>
</comment>
<proteinExistence type="predicted"/>
<sequence>MEEQYVNPPSVGKVAFKWGLITGLIMIVYSLVINMMGQFGNQALGAVSYVFIIFGIIMAHKEYKDSGDGYMSYGKGLGIGTLTTLIAAVLSAIFSYIYMTMIDPTVMDMIRDQQISDMEGRGMSDAQIEQAMSMTESFMSPGFISFIAVFIITLVGFILSLIITAFTKNSNPELEM</sequence>
<dbReference type="Proteomes" id="UP001139409">
    <property type="component" value="Unassembled WGS sequence"/>
</dbReference>
<evidence type="ECO:0000313" key="4">
    <source>
        <dbReference type="EMBL" id="MCA6077619.1"/>
    </source>
</evidence>
<dbReference type="EMBL" id="JAIXNE010000002">
    <property type="protein sequence ID" value="MCA6075314.1"/>
    <property type="molecule type" value="Genomic_DNA"/>
</dbReference>
<dbReference type="AlphaFoldDB" id="A0A9X1HRZ7"/>
<accession>A0A9X1HRZ7</accession>
<organism evidence="2 5">
    <name type="scientific">Fulvivirga sedimenti</name>
    <dbReference type="NCBI Taxonomy" id="2879465"/>
    <lineage>
        <taxon>Bacteria</taxon>
        <taxon>Pseudomonadati</taxon>
        <taxon>Bacteroidota</taxon>
        <taxon>Cytophagia</taxon>
        <taxon>Cytophagales</taxon>
        <taxon>Fulvivirgaceae</taxon>
        <taxon>Fulvivirga</taxon>
    </lineage>
</organism>
<dbReference type="EMBL" id="JAIXNE010000003">
    <property type="protein sequence ID" value="MCA6076491.1"/>
    <property type="molecule type" value="Genomic_DNA"/>
</dbReference>
<dbReference type="InterPro" id="IPR025250">
    <property type="entry name" value="DUF4199"/>
</dbReference>
<reference evidence="2" key="1">
    <citation type="submission" date="2021-09" db="EMBL/GenBank/DDBJ databases">
        <title>Fulvivirga sp. isolated from coastal sediment.</title>
        <authorList>
            <person name="Yu H."/>
        </authorList>
    </citation>
    <scope>NUCLEOTIDE SEQUENCE</scope>
    <source>
        <strain evidence="2">1062</strain>
    </source>
</reference>
<feature type="transmembrane region" description="Helical" evidence="1">
    <location>
        <begin position="39"/>
        <end position="59"/>
    </location>
</feature>
<keyword evidence="1" id="KW-0812">Transmembrane</keyword>
<dbReference type="EMBL" id="JAIXNE010000004">
    <property type="protein sequence ID" value="MCA6077619.1"/>
    <property type="molecule type" value="Genomic_DNA"/>
</dbReference>
<evidence type="ECO:0000313" key="2">
    <source>
        <dbReference type="EMBL" id="MCA6075314.1"/>
    </source>
</evidence>
<keyword evidence="1" id="KW-0472">Membrane</keyword>
<keyword evidence="1" id="KW-1133">Transmembrane helix</keyword>
<evidence type="ECO:0000313" key="5">
    <source>
        <dbReference type="Proteomes" id="UP001139409"/>
    </source>
</evidence>
<gene>
    <name evidence="2" type="ORF">LDX50_10565</name>
    <name evidence="3" type="ORF">LDX50_16535</name>
    <name evidence="4" type="ORF">LDX50_22255</name>
</gene>
<evidence type="ECO:0000256" key="1">
    <source>
        <dbReference type="SAM" id="Phobius"/>
    </source>
</evidence>
<dbReference type="RefSeq" id="WP_225698417.1">
    <property type="nucleotide sequence ID" value="NZ_JAIXNE010000002.1"/>
</dbReference>
<name>A0A9X1HRZ7_9BACT</name>
<keyword evidence="5" id="KW-1185">Reference proteome</keyword>